<gene>
    <name evidence="1" type="ORF">AK812_SmicGene25752</name>
</gene>
<reference evidence="1 2" key="1">
    <citation type="submission" date="2016-02" db="EMBL/GenBank/DDBJ databases">
        <title>Genome analysis of coral dinoflagellate symbionts highlights evolutionary adaptations to a symbiotic lifestyle.</title>
        <authorList>
            <person name="Aranda M."/>
            <person name="Li Y."/>
            <person name="Liew Y.J."/>
            <person name="Baumgarten S."/>
            <person name="Simakov O."/>
            <person name="Wilson M."/>
            <person name="Piel J."/>
            <person name="Ashoor H."/>
            <person name="Bougouffa S."/>
            <person name="Bajic V.B."/>
            <person name="Ryu T."/>
            <person name="Ravasi T."/>
            <person name="Bayer T."/>
            <person name="Micklem G."/>
            <person name="Kim H."/>
            <person name="Bhak J."/>
            <person name="Lajeunesse T.C."/>
            <person name="Voolstra C.R."/>
        </authorList>
    </citation>
    <scope>NUCLEOTIDE SEQUENCE [LARGE SCALE GENOMIC DNA]</scope>
    <source>
        <strain evidence="1 2">CCMP2467</strain>
    </source>
</reference>
<dbReference type="OrthoDB" id="10305063at2759"/>
<dbReference type="EMBL" id="LSRX01000622">
    <property type="protein sequence ID" value="OLP92441.1"/>
    <property type="molecule type" value="Genomic_DNA"/>
</dbReference>
<dbReference type="Gene3D" id="2.130.10.10">
    <property type="entry name" value="YVTN repeat-like/Quinoprotein amine dehydrogenase"/>
    <property type="match status" value="1"/>
</dbReference>
<proteinExistence type="predicted"/>
<organism evidence="1 2">
    <name type="scientific">Symbiodinium microadriaticum</name>
    <name type="common">Dinoflagellate</name>
    <name type="synonym">Zooxanthella microadriatica</name>
    <dbReference type="NCBI Taxonomy" id="2951"/>
    <lineage>
        <taxon>Eukaryota</taxon>
        <taxon>Sar</taxon>
        <taxon>Alveolata</taxon>
        <taxon>Dinophyceae</taxon>
        <taxon>Suessiales</taxon>
        <taxon>Symbiodiniaceae</taxon>
        <taxon>Symbiodinium</taxon>
    </lineage>
</organism>
<sequence length="405" mass="45703">MRVEAFSVRFNADHNFLAAAGGHGTVSVFNVSTGQEAYRLNRPGHHAIKQVCWRPETAASSLRTRGVLVGAGTDGKIRQWHVTSGKCLQDVHVGDEAEQLLCMFRALVAAFVVMALVLDLLRLRSAAAALWCGSTWIQSPEPKAGAMDVFLLNGSTVRVQAAQGLDVAKEKVAKALNALPLAVVLSRAGEVVTELVEDGEPLFAVVDPRRLQLAEHWHSFQERLPRVKEQHSVVSKLGDKLGTEKRSGFNYQIYEISSKLKLGTVSVKEEERLVVHLSQLQGLQATFEKFEDEYGELNSRRRLLYEAGREQKRELQSKLSQSGPDHEHLVHEFEQMMESCLKENHYNRWDGSASSNSSYYWSGYNYYYVEFYDPFYDEPYSEPDKLEKELRMIGPGRAYKLYIEG</sequence>
<comment type="caution">
    <text evidence="1">The sequence shown here is derived from an EMBL/GenBank/DDBJ whole genome shotgun (WGS) entry which is preliminary data.</text>
</comment>
<dbReference type="PANTHER" id="PTHR47822">
    <property type="entry name" value="CARBOHYDRATE BINDING DOMAIN CONTAINING PROTEIN"/>
    <property type="match status" value="1"/>
</dbReference>
<keyword evidence="2" id="KW-1185">Reference proteome</keyword>
<evidence type="ECO:0000313" key="2">
    <source>
        <dbReference type="Proteomes" id="UP000186817"/>
    </source>
</evidence>
<accession>A0A1Q9DB92</accession>
<dbReference type="PANTHER" id="PTHR47822:SF2">
    <property type="entry name" value="F-BOX AND WD-40 DOMAIN PROTEIN 7"/>
    <property type="match status" value="1"/>
</dbReference>
<dbReference type="InterPro" id="IPR015943">
    <property type="entry name" value="WD40/YVTN_repeat-like_dom_sf"/>
</dbReference>
<dbReference type="Proteomes" id="UP000186817">
    <property type="component" value="Unassembled WGS sequence"/>
</dbReference>
<dbReference type="AlphaFoldDB" id="A0A1Q9DB92"/>
<dbReference type="SUPFAM" id="SSF50978">
    <property type="entry name" value="WD40 repeat-like"/>
    <property type="match status" value="1"/>
</dbReference>
<protein>
    <submittedName>
        <fullName evidence="1">Uncharacterized protein</fullName>
    </submittedName>
</protein>
<evidence type="ECO:0000313" key="1">
    <source>
        <dbReference type="EMBL" id="OLP92441.1"/>
    </source>
</evidence>
<dbReference type="InterPro" id="IPR036322">
    <property type="entry name" value="WD40_repeat_dom_sf"/>
</dbReference>
<name>A0A1Q9DB92_SYMMI</name>